<gene>
    <name evidence="2" type="ORF">LMG28138_03657</name>
</gene>
<reference evidence="2 3" key="1">
    <citation type="submission" date="2020-04" db="EMBL/GenBank/DDBJ databases">
        <authorList>
            <person name="De Canck E."/>
        </authorList>
    </citation>
    <scope>NUCLEOTIDE SEQUENCE [LARGE SCALE GENOMIC DNA]</scope>
    <source>
        <strain evidence="2 3">LMG 28138</strain>
    </source>
</reference>
<keyword evidence="3" id="KW-1185">Reference proteome</keyword>
<evidence type="ECO:0000313" key="3">
    <source>
        <dbReference type="Proteomes" id="UP000494115"/>
    </source>
</evidence>
<dbReference type="PROSITE" id="PS51257">
    <property type="entry name" value="PROKAR_LIPOPROTEIN"/>
    <property type="match status" value="1"/>
</dbReference>
<evidence type="ECO:0008006" key="4">
    <source>
        <dbReference type="Google" id="ProtNLM"/>
    </source>
</evidence>
<accession>A0A6S7BBA7</accession>
<dbReference type="Proteomes" id="UP000494115">
    <property type="component" value="Unassembled WGS sequence"/>
</dbReference>
<sequence length="406" mass="39971">MRTLLSTAALACAFLLAACGGGGGGGGGTPAAVQAAAPSANVAVITVDAGPVVNGSNTARPNIPTVSVTICVPGTANCQSVDHVQIDTGSAGLRLVNTPALAALGLPEETASNGGTLAECAQFADGVTWGTVRTADVRVSGEIAGNIPIQIINDAATPNVPSACSNFGSPKQSVNALGANGILGLGTLAVDCGPACAQQVVGLYYGCTSASSCPEITVPVAQQVPNPVTHFATNNNGTLVQLPAIGAQGAATVQGSLIFGIGTQGNNALGSAQVYTTTAGGVFTATYNGTTLNRSLLDTGSNALFFPDSSIAVCASNAPGFYCPATTVPVSVKMTGMNGATTTVNLSVGNALALFSASGAFAYNNIGGPFPGMTFDFGLPFFYGRSVYTAITGANTPGGAGPYVAF</sequence>
<evidence type="ECO:0000256" key="1">
    <source>
        <dbReference type="SAM" id="SignalP"/>
    </source>
</evidence>
<dbReference type="RefSeq" id="WP_175106171.1">
    <property type="nucleotide sequence ID" value="NZ_CADIKM010000019.1"/>
</dbReference>
<dbReference type="EMBL" id="CADIKM010000019">
    <property type="protein sequence ID" value="CAB3794263.1"/>
    <property type="molecule type" value="Genomic_DNA"/>
</dbReference>
<protein>
    <recommendedName>
        <fullName evidence="4">DUF3443 domain-containing protein</fullName>
    </recommendedName>
</protein>
<feature type="chain" id="PRO_5028982711" description="DUF3443 domain-containing protein" evidence="1">
    <location>
        <begin position="18"/>
        <end position="406"/>
    </location>
</feature>
<name>A0A6S7BBA7_9BURK</name>
<dbReference type="Pfam" id="PF11925">
    <property type="entry name" value="DUF3443"/>
    <property type="match status" value="1"/>
</dbReference>
<dbReference type="InterPro" id="IPR021847">
    <property type="entry name" value="DUF3443"/>
</dbReference>
<organism evidence="2 3">
    <name type="scientific">Pararobbsia alpina</name>
    <dbReference type="NCBI Taxonomy" id="621374"/>
    <lineage>
        <taxon>Bacteria</taxon>
        <taxon>Pseudomonadati</taxon>
        <taxon>Pseudomonadota</taxon>
        <taxon>Betaproteobacteria</taxon>
        <taxon>Burkholderiales</taxon>
        <taxon>Burkholderiaceae</taxon>
        <taxon>Pararobbsia</taxon>
    </lineage>
</organism>
<evidence type="ECO:0000313" key="2">
    <source>
        <dbReference type="EMBL" id="CAB3794263.1"/>
    </source>
</evidence>
<proteinExistence type="predicted"/>
<dbReference type="AlphaFoldDB" id="A0A6S7BBA7"/>
<feature type="signal peptide" evidence="1">
    <location>
        <begin position="1"/>
        <end position="17"/>
    </location>
</feature>
<keyword evidence="1" id="KW-0732">Signal</keyword>